<name>A0A2H3KIW2_9CHLR</name>
<protein>
    <submittedName>
        <fullName evidence="3">Uncharacterized protein</fullName>
    </submittedName>
</protein>
<feature type="region of interest" description="Disordered" evidence="1">
    <location>
        <begin position="1"/>
        <end position="26"/>
    </location>
</feature>
<keyword evidence="2" id="KW-1133">Transmembrane helix</keyword>
<feature type="transmembrane region" description="Helical" evidence="2">
    <location>
        <begin position="96"/>
        <end position="114"/>
    </location>
</feature>
<feature type="transmembrane region" description="Helical" evidence="2">
    <location>
        <begin position="48"/>
        <end position="66"/>
    </location>
</feature>
<evidence type="ECO:0000313" key="4">
    <source>
        <dbReference type="Proteomes" id="UP000220922"/>
    </source>
</evidence>
<dbReference type="EMBL" id="LYXE01000166">
    <property type="protein sequence ID" value="PDV97088.1"/>
    <property type="molecule type" value="Genomic_DNA"/>
</dbReference>
<keyword evidence="4" id="KW-1185">Reference proteome</keyword>
<dbReference type="RefSeq" id="WP_097654806.1">
    <property type="nucleotide sequence ID" value="NZ_LYXE01000166.1"/>
</dbReference>
<feature type="transmembrane region" description="Helical" evidence="2">
    <location>
        <begin position="146"/>
        <end position="163"/>
    </location>
</feature>
<accession>A0A2H3KIW2</accession>
<feature type="transmembrane region" description="Helical" evidence="2">
    <location>
        <begin position="169"/>
        <end position="188"/>
    </location>
</feature>
<sequence length="192" mass="20727">MTNYTEQDTERQRLAEHSSAGMPTQSLGQAINANDLTPRWRDRLDPRGLVLIVLGLAWLLISFVAVPEDVTGGFVLLLIGSVFYFFGFWRHIYGLIIPASILAGLSVGVTFASLTDGVSVLWGLALGFLAVYGLGRAIFAQKSQWPLIPAVILFAVGAIVAVANLPSFLSGLLLWVPLLLIGAGLYLGSMRR</sequence>
<organism evidence="3 4">
    <name type="scientific">Candidatus Chloroploca asiatica</name>
    <dbReference type="NCBI Taxonomy" id="1506545"/>
    <lineage>
        <taxon>Bacteria</taxon>
        <taxon>Bacillati</taxon>
        <taxon>Chloroflexota</taxon>
        <taxon>Chloroflexia</taxon>
        <taxon>Chloroflexales</taxon>
        <taxon>Chloroflexineae</taxon>
        <taxon>Oscillochloridaceae</taxon>
        <taxon>Candidatus Chloroploca</taxon>
    </lineage>
</organism>
<comment type="caution">
    <text evidence="3">The sequence shown here is derived from an EMBL/GenBank/DDBJ whole genome shotgun (WGS) entry which is preliminary data.</text>
</comment>
<dbReference type="Proteomes" id="UP000220922">
    <property type="component" value="Unassembled WGS sequence"/>
</dbReference>
<evidence type="ECO:0000256" key="1">
    <source>
        <dbReference type="SAM" id="MobiDB-lite"/>
    </source>
</evidence>
<keyword evidence="2" id="KW-0472">Membrane</keyword>
<reference evidence="3 4" key="1">
    <citation type="submission" date="2016-05" db="EMBL/GenBank/DDBJ databases">
        <authorList>
            <person name="Lavstsen T."/>
            <person name="Jespersen J.S."/>
        </authorList>
    </citation>
    <scope>NUCLEOTIDE SEQUENCE [LARGE SCALE GENOMIC DNA]</scope>
    <source>
        <strain evidence="3 4">B7-9</strain>
    </source>
</reference>
<keyword evidence="2" id="KW-0812">Transmembrane</keyword>
<dbReference type="OrthoDB" id="158065at2"/>
<evidence type="ECO:0000256" key="2">
    <source>
        <dbReference type="SAM" id="Phobius"/>
    </source>
</evidence>
<feature type="transmembrane region" description="Helical" evidence="2">
    <location>
        <begin position="72"/>
        <end position="89"/>
    </location>
</feature>
<proteinExistence type="predicted"/>
<gene>
    <name evidence="3" type="ORF">A9Q02_19405</name>
</gene>
<feature type="transmembrane region" description="Helical" evidence="2">
    <location>
        <begin position="120"/>
        <end position="139"/>
    </location>
</feature>
<evidence type="ECO:0000313" key="3">
    <source>
        <dbReference type="EMBL" id="PDV97088.1"/>
    </source>
</evidence>
<dbReference type="AlphaFoldDB" id="A0A2H3KIW2"/>